<proteinExistence type="predicted"/>
<evidence type="ECO:0008006" key="3">
    <source>
        <dbReference type="Google" id="ProtNLM"/>
    </source>
</evidence>
<name>A0A1I1BX08_9PSEU</name>
<accession>A0A1I1BX08</accession>
<evidence type="ECO:0000313" key="1">
    <source>
        <dbReference type="EMBL" id="SFB54677.1"/>
    </source>
</evidence>
<dbReference type="RefSeq" id="WP_091676244.1">
    <property type="nucleotide sequence ID" value="NZ_FOKG01000018.1"/>
</dbReference>
<organism evidence="1 2">
    <name type="scientific">Amycolatopsis marina</name>
    <dbReference type="NCBI Taxonomy" id="490629"/>
    <lineage>
        <taxon>Bacteria</taxon>
        <taxon>Bacillati</taxon>
        <taxon>Actinomycetota</taxon>
        <taxon>Actinomycetes</taxon>
        <taxon>Pseudonocardiales</taxon>
        <taxon>Pseudonocardiaceae</taxon>
        <taxon>Amycolatopsis</taxon>
    </lineage>
</organism>
<dbReference type="OrthoDB" id="3470041at2"/>
<reference evidence="2" key="1">
    <citation type="submission" date="2016-10" db="EMBL/GenBank/DDBJ databases">
        <authorList>
            <person name="Varghese N."/>
            <person name="Submissions S."/>
        </authorList>
    </citation>
    <scope>NUCLEOTIDE SEQUENCE [LARGE SCALE GENOMIC DNA]</scope>
    <source>
        <strain evidence="2">CGMCC 4.3568</strain>
    </source>
</reference>
<keyword evidence="2" id="KW-1185">Reference proteome</keyword>
<dbReference type="Gene3D" id="3.10.490.10">
    <property type="entry name" value="Gamma-glutamyl cyclotransferase-like"/>
    <property type="match status" value="1"/>
</dbReference>
<sequence length="212" mass="22634">MSTAHSAQPSHVWYVSYGSNMYADRLTCYLKGGTPPGARNACPGCRDQRPPLADTKHELPGGIYFATESKLWGGGIAFYDPALPGTAPARAYLVTAEQFTDIAAQEMHRVPEPHGALDLSRVLESGRAQLGPGRYETLLHLGEVDGHPVLTFTAPWPADAVEHAAPSAPYLRMLAGGLGEAHQWDIHRAARYLAGLPGANGAWKAADIAALL</sequence>
<protein>
    <recommendedName>
        <fullName evidence="3">Histone deacetylase</fullName>
    </recommendedName>
</protein>
<dbReference type="STRING" id="490629.SAMN05216266_11863"/>
<evidence type="ECO:0000313" key="2">
    <source>
        <dbReference type="Proteomes" id="UP000243799"/>
    </source>
</evidence>
<dbReference type="AlphaFoldDB" id="A0A1I1BX08"/>
<dbReference type="Proteomes" id="UP000243799">
    <property type="component" value="Unassembled WGS sequence"/>
</dbReference>
<gene>
    <name evidence="1" type="ORF">SAMN05216266_11863</name>
</gene>
<dbReference type="EMBL" id="FOKG01000018">
    <property type="protein sequence ID" value="SFB54677.1"/>
    <property type="molecule type" value="Genomic_DNA"/>
</dbReference>